<reference evidence="9" key="1">
    <citation type="journal article" date="2020" name="Stud. Mycol.">
        <title>101 Dothideomycetes genomes: a test case for predicting lifestyles and emergence of pathogens.</title>
        <authorList>
            <person name="Haridas S."/>
            <person name="Albert R."/>
            <person name="Binder M."/>
            <person name="Bloem J."/>
            <person name="Labutti K."/>
            <person name="Salamov A."/>
            <person name="Andreopoulos B."/>
            <person name="Baker S."/>
            <person name="Barry K."/>
            <person name="Bills G."/>
            <person name="Bluhm B."/>
            <person name="Cannon C."/>
            <person name="Castanera R."/>
            <person name="Culley D."/>
            <person name="Daum C."/>
            <person name="Ezra D."/>
            <person name="Gonzalez J."/>
            <person name="Henrissat B."/>
            <person name="Kuo A."/>
            <person name="Liang C."/>
            <person name="Lipzen A."/>
            <person name="Lutzoni F."/>
            <person name="Magnuson J."/>
            <person name="Mondo S."/>
            <person name="Nolan M."/>
            <person name="Ohm R."/>
            <person name="Pangilinan J."/>
            <person name="Park H.-J."/>
            <person name="Ramirez L."/>
            <person name="Alfaro M."/>
            <person name="Sun H."/>
            <person name="Tritt A."/>
            <person name="Yoshinaga Y."/>
            <person name="Zwiers L.-H."/>
            <person name="Turgeon B."/>
            <person name="Goodwin S."/>
            <person name="Spatafora J."/>
            <person name="Crous P."/>
            <person name="Grigoriev I."/>
        </authorList>
    </citation>
    <scope>NUCLEOTIDE SEQUENCE</scope>
    <source>
        <strain evidence="9">CBS 123094</strain>
    </source>
</reference>
<dbReference type="Pfam" id="PF25785">
    <property type="entry name" value="TPR"/>
    <property type="match status" value="1"/>
</dbReference>
<dbReference type="Pfam" id="PF25481">
    <property type="entry name" value="Nucleoprot-TPR"/>
    <property type="match status" value="1"/>
</dbReference>
<evidence type="ECO:0000313" key="10">
    <source>
        <dbReference type="Proteomes" id="UP000799779"/>
    </source>
</evidence>
<feature type="compositionally biased region" description="Gly residues" evidence="5">
    <location>
        <begin position="1925"/>
        <end position="1938"/>
    </location>
</feature>
<comment type="subcellular location">
    <subcellularLocation>
        <location evidence="1">Nucleus</location>
    </subcellularLocation>
</comment>
<evidence type="ECO:0000259" key="8">
    <source>
        <dbReference type="Pfam" id="PF25785"/>
    </source>
</evidence>
<feature type="domain" description="Nucleoprotein TPR/MLP1-2" evidence="6">
    <location>
        <begin position="974"/>
        <end position="1088"/>
    </location>
</feature>
<feature type="region of interest" description="Disordered" evidence="5">
    <location>
        <begin position="1548"/>
        <end position="1580"/>
    </location>
</feature>
<evidence type="ECO:0000256" key="2">
    <source>
        <dbReference type="ARBA" id="ARBA00023054"/>
    </source>
</evidence>
<feature type="coiled-coil region" evidence="4">
    <location>
        <begin position="366"/>
        <end position="413"/>
    </location>
</feature>
<dbReference type="Proteomes" id="UP000799779">
    <property type="component" value="Unassembled WGS sequence"/>
</dbReference>
<feature type="region of interest" description="Disordered" evidence="5">
    <location>
        <begin position="1895"/>
        <end position="2039"/>
    </location>
</feature>
<dbReference type="PANTHER" id="PTHR18898:SF2">
    <property type="entry name" value="NUCLEOPROTEIN TPR"/>
    <property type="match status" value="1"/>
</dbReference>
<feature type="compositionally biased region" description="Low complexity" evidence="5">
    <location>
        <begin position="1402"/>
        <end position="1412"/>
    </location>
</feature>
<evidence type="ECO:0000313" key="9">
    <source>
        <dbReference type="EMBL" id="KAF1994983.1"/>
    </source>
</evidence>
<evidence type="ECO:0000256" key="3">
    <source>
        <dbReference type="ARBA" id="ARBA00023242"/>
    </source>
</evidence>
<dbReference type="InterPro" id="IPR012929">
    <property type="entry name" value="Nucleoprot-TPR/MLP1-2_dom"/>
</dbReference>
<feature type="coiled-coil region" evidence="4">
    <location>
        <begin position="220"/>
        <end position="315"/>
    </location>
</feature>
<feature type="region of interest" description="Disordered" evidence="5">
    <location>
        <begin position="320"/>
        <end position="358"/>
    </location>
</feature>
<feature type="compositionally biased region" description="Polar residues" evidence="5">
    <location>
        <begin position="1989"/>
        <end position="2008"/>
    </location>
</feature>
<dbReference type="InterPro" id="IPR057974">
    <property type="entry name" value="NUA/TPR/MLP1-2-like_dom"/>
</dbReference>
<evidence type="ECO:0000256" key="4">
    <source>
        <dbReference type="SAM" id="Coils"/>
    </source>
</evidence>
<gene>
    <name evidence="9" type="ORF">P154DRAFT_557010</name>
</gene>
<dbReference type="PANTHER" id="PTHR18898">
    <property type="entry name" value="NUCLEOPROTEIN TPR-RELATED"/>
    <property type="match status" value="1"/>
</dbReference>
<dbReference type="InterPro" id="IPR057577">
    <property type="entry name" value="Nucleoprot-TPR/MLP1_dom"/>
</dbReference>
<feature type="domain" description="Nucleoprotein TPR/MPL1" evidence="7">
    <location>
        <begin position="159"/>
        <end position="234"/>
    </location>
</feature>
<feature type="compositionally biased region" description="Low complexity" evidence="5">
    <location>
        <begin position="1913"/>
        <end position="1924"/>
    </location>
</feature>
<dbReference type="Pfam" id="PF07926">
    <property type="entry name" value="TPR_MLP1_2"/>
    <property type="match status" value="1"/>
</dbReference>
<keyword evidence="2 4" id="KW-0175">Coiled coil</keyword>
<feature type="compositionally biased region" description="Gly residues" evidence="5">
    <location>
        <begin position="1974"/>
        <end position="1985"/>
    </location>
</feature>
<keyword evidence="10" id="KW-1185">Reference proteome</keyword>
<name>A0A6A5VZN0_9PLEO</name>
<evidence type="ECO:0000256" key="1">
    <source>
        <dbReference type="ARBA" id="ARBA00004123"/>
    </source>
</evidence>
<feature type="region of interest" description="Disordered" evidence="5">
    <location>
        <begin position="865"/>
        <end position="884"/>
    </location>
</feature>
<feature type="region of interest" description="Disordered" evidence="5">
    <location>
        <begin position="1399"/>
        <end position="1422"/>
    </location>
</feature>
<accession>A0A6A5VZN0</accession>
<feature type="compositionally biased region" description="Gly residues" evidence="5">
    <location>
        <begin position="1946"/>
        <end position="1966"/>
    </location>
</feature>
<feature type="compositionally biased region" description="Polar residues" evidence="5">
    <location>
        <begin position="1454"/>
        <end position="1463"/>
    </location>
</feature>
<feature type="coiled-coil region" evidence="4">
    <location>
        <begin position="534"/>
        <end position="568"/>
    </location>
</feature>
<keyword evidence="3" id="KW-0539">Nucleus</keyword>
<feature type="compositionally biased region" description="Gly residues" evidence="5">
    <location>
        <begin position="1896"/>
        <end position="1906"/>
    </location>
</feature>
<feature type="region of interest" description="Disordered" evidence="5">
    <location>
        <begin position="1796"/>
        <end position="1842"/>
    </location>
</feature>
<dbReference type="OrthoDB" id="343070at2759"/>
<feature type="region of interest" description="Disordered" evidence="5">
    <location>
        <begin position="1441"/>
        <end position="1463"/>
    </location>
</feature>
<feature type="coiled-coil region" evidence="4">
    <location>
        <begin position="143"/>
        <end position="186"/>
    </location>
</feature>
<dbReference type="EMBL" id="ML977648">
    <property type="protein sequence ID" value="KAF1994983.1"/>
    <property type="molecule type" value="Genomic_DNA"/>
</dbReference>
<evidence type="ECO:0000256" key="5">
    <source>
        <dbReference type="SAM" id="MobiDB-lite"/>
    </source>
</evidence>
<feature type="compositionally biased region" description="Low complexity" evidence="5">
    <location>
        <begin position="1820"/>
        <end position="1834"/>
    </location>
</feature>
<feature type="region of interest" description="Disordered" evidence="5">
    <location>
        <begin position="1278"/>
        <end position="1298"/>
    </location>
</feature>
<dbReference type="GO" id="GO:0006606">
    <property type="term" value="P:protein import into nucleus"/>
    <property type="evidence" value="ECO:0007669"/>
    <property type="project" value="InterPro"/>
</dbReference>
<dbReference type="GO" id="GO:0017056">
    <property type="term" value="F:structural constituent of nuclear pore"/>
    <property type="evidence" value="ECO:0007669"/>
    <property type="project" value="TreeGrafter"/>
</dbReference>
<dbReference type="GO" id="GO:0005643">
    <property type="term" value="C:nuclear pore"/>
    <property type="evidence" value="ECO:0007669"/>
    <property type="project" value="TreeGrafter"/>
</dbReference>
<organism evidence="9 10">
    <name type="scientific">Amniculicola lignicola CBS 123094</name>
    <dbReference type="NCBI Taxonomy" id="1392246"/>
    <lineage>
        <taxon>Eukaryota</taxon>
        <taxon>Fungi</taxon>
        <taxon>Dikarya</taxon>
        <taxon>Ascomycota</taxon>
        <taxon>Pezizomycotina</taxon>
        <taxon>Dothideomycetes</taxon>
        <taxon>Pleosporomycetidae</taxon>
        <taxon>Pleosporales</taxon>
        <taxon>Amniculicolaceae</taxon>
        <taxon>Amniculicola</taxon>
    </lineage>
</organism>
<proteinExistence type="predicted"/>
<dbReference type="GO" id="GO:0006406">
    <property type="term" value="P:mRNA export from nucleus"/>
    <property type="evidence" value="ECO:0007669"/>
    <property type="project" value="TreeGrafter"/>
</dbReference>
<feature type="domain" description="NUA/TPR/MLP1-2-like" evidence="8">
    <location>
        <begin position="431"/>
        <end position="527"/>
    </location>
</feature>
<sequence>MAAAAVDIGYLAASYHVPEPTLHELLSAPTIELVQTVLAQLEAKAREFDDLKSDKLRIDVELETEVRNGDLRARALRASADRASKHAAELDQKLLQEATARAQLDAELQALKTSASQSTSENRDAIALHETKSAAHDRLADDLSAQHQKAVALRKDVAELESRFREQTLKQEIELLKKNNDYYEDALKKRQEDQTKFRKEKNAQTIDSLQRTDTAHRKRLDELAQRNEELIGRIQHVQDAAVQDKQSSRAELDNAANTAKAHIHELKAQLEQTNEGAAQEIGQLQAELESERNQKEAAEVRVAQLEAQVEQLETHIAGLSRPTIPGTPRRTLNGGLGTPGRAASPGIFSPSRSKNGPSQTQLYAENATLKKQSAAFSEMLSELEARQPEIEELRQENERLTDATSEIQALLDQALADKDAARKESRKHLGENKGLLRQYKLMEQEVRDNAAQVRFLLTYQKADEREYFINRINGTVPEEQLDDTTPTGRLISRHLVVFKSVEEMQAQHAEGLKMMRNVADQYEGSEAQQKAAVIEEDKMRLSALEEKVSKYEDDLRSLTLRCQSLTKERDLFRKIVTDRRHGQDTDAASVFGQSIDGRVSATSPVPSVLQASQSGGPDYEKLLRELQAHMDNLKQESETDYKALKQQADTLAKANSDLQSENVRLSSSIQLATDRLNDFQQRYRELQTNAETINNRYNTQQERAARQDILTQKAAEDLIAAQQAQETLERRIRLLEENEKFAKTTQTRLVEESAKLQNERDQLHKQVEDNREIFRETSDNQRHLKATVESLQKDLQLAKDKLDEEIRAHQHTSQKYESDRFVSQKSIDDYSQTLNNIRVELATVKAERDQVRLRVEEQKAELAMERERSLQARPAPRVNGSAEEHGENVEMLKSDLATARENIRVLNGDIEKYQSIAQDAEEQLADAQNSWEDVKIQDLQQRVGEISAELATTNTELSELRRAHEDENIQFAQQKEDLDAQIARLQDDADRYKETAALHKEDLKAQGEITKRAQENYEHELMKHGEAMKNLQDTREKYNQLKTEVVQYKSEAEAARASLEQMEEHLVQLRERHEKDLADHRAKHTDFENVSADIATLKSNRISVAAGDTGLQSVIRYLRHEKEVVEMEHELSKQDVKRTKQQLEYAQEQLDQTREKLGALQQDQIQDRQNAMSLDRMQKQVEELNLYRESTSTLRNDNRQLRTQVAEKTKEVDVMNEQLQPLRARTGELELLQQDRDHWQKRHQDVLLKYDRIDPAELEALKTQISTLQAERDEANKAVQKLTEETESAKDARRELSNKKDEALQALGLERDGLQQQLESSQTELAQAIAARDEALANLETRPDTVMANGPEEGQVNETGLGQEEKQALEARIANANAEIYAERNKTVEQNIKAQALESNAQSASAGSGEVSESSEEVQSLKDQLAASQKLIDDLSTRADITDSGSAEHGSKSVAGQNPEQVNNKVVEAEKRVAELEARVKELEVEIAGERRKAAEAETHSTEADVRAAERMKNLKEKCNKMVKDAREEMRETKQKYESAIAELERVRQEAQTSVPESTVAAPDDQTTKEPTSSVSDTPVKAEIEELDPEWDERQVKNWVARNKNVLEILGRNITTKATKAVSGLCIEATNFTNLNQVKPVQENLDAALAKLKEEETAKAKLISDQESIIAEKVKEGQAKTEKMIEMKYKIKLSTKDSQLLKAQTKIDVVEKAANETPEKPVKEVWEIAQAAKPTPTTATPAPAVLKPAPQLPVVTQTAVAATAPSAEAPTEAVATAQTASPFATQLPIAPVASNSQTAGISQSNGPNVNASNQPGGFRQPSFGQPQQGIPQPQAFGRPSSAMQNPFQQQALNMGQVPNQGAFGGASGMPQPGFVGNSQMPQNAGMGMGMQTFSGARGGGAFGTGPGALRNLQQGAQQQVQTGIPRGGGIPRPAGRGGNQANANQGHGGGNFQDGNARGGRGGRGGFNRDRGGRGGTPGSEGRGGAPNSPLNPSAQQFLPGPANNTAGRGQKRTRDSGAEGEGDGGNKRVRGGRGGGAQ</sequence>
<feature type="compositionally biased region" description="Polar residues" evidence="5">
    <location>
        <begin position="1796"/>
        <end position="1815"/>
    </location>
</feature>
<evidence type="ECO:0000259" key="6">
    <source>
        <dbReference type="Pfam" id="PF07926"/>
    </source>
</evidence>
<protein>
    <submittedName>
        <fullName evidence="9">Uncharacterized protein</fullName>
    </submittedName>
</protein>
<evidence type="ECO:0000259" key="7">
    <source>
        <dbReference type="Pfam" id="PF25481"/>
    </source>
</evidence>
<feature type="coiled-coil region" evidence="4">
    <location>
        <begin position="1129"/>
        <end position="1163"/>
    </location>
</feature>